<keyword evidence="2" id="KW-1185">Reference proteome</keyword>
<dbReference type="EMBL" id="FOFS01000027">
    <property type="protein sequence ID" value="SER24447.1"/>
    <property type="molecule type" value="Genomic_DNA"/>
</dbReference>
<protein>
    <submittedName>
        <fullName evidence="1">Uncharacterized protein</fullName>
    </submittedName>
</protein>
<evidence type="ECO:0000313" key="2">
    <source>
        <dbReference type="Proteomes" id="UP000199233"/>
    </source>
</evidence>
<organism evidence="1 2">
    <name type="scientific">Solimonas aquatica</name>
    <dbReference type="NCBI Taxonomy" id="489703"/>
    <lineage>
        <taxon>Bacteria</taxon>
        <taxon>Pseudomonadati</taxon>
        <taxon>Pseudomonadota</taxon>
        <taxon>Gammaproteobacteria</taxon>
        <taxon>Nevskiales</taxon>
        <taxon>Nevskiaceae</taxon>
        <taxon>Solimonas</taxon>
    </lineage>
</organism>
<dbReference type="AlphaFoldDB" id="A0A1H9MLV7"/>
<gene>
    <name evidence="1" type="ORF">SAMN04488038_1273</name>
</gene>
<reference evidence="1 2" key="1">
    <citation type="submission" date="2016-10" db="EMBL/GenBank/DDBJ databases">
        <authorList>
            <person name="de Groot N.N."/>
        </authorList>
    </citation>
    <scope>NUCLEOTIDE SEQUENCE [LARGE SCALE GENOMIC DNA]</scope>
    <source>
        <strain evidence="1 2">DSM 25927</strain>
    </source>
</reference>
<name>A0A1H9MLV7_9GAMM</name>
<proteinExistence type="predicted"/>
<evidence type="ECO:0000313" key="1">
    <source>
        <dbReference type="EMBL" id="SER24447.1"/>
    </source>
</evidence>
<sequence length="231" mass="26024">MSRPSEGLILPTALQALPLHDPPYSYVDGPNIPGRWPTPEGALDFLLELQKDTRYGVLSAGTDYWHESKLNRKYMGNVSGVTASQVACPAPHCILFGEALVWLITTDDDYKILDYQLIGGSEYRYDKSLGRPRRITSLDSQISNGRRMRYAATDQKGNVLDFRITGVFCSSFTGPHLDSEIRVATEFPMEDYKTLGLGDFIRKVEKDGRIISKLYSRKNQSDLAECIYDGW</sequence>
<dbReference type="Proteomes" id="UP000199233">
    <property type="component" value="Unassembled WGS sequence"/>
</dbReference>
<accession>A0A1H9MLV7</accession>